<evidence type="ECO:0000313" key="2">
    <source>
        <dbReference type="EMBL" id="MDT0547556.1"/>
    </source>
</evidence>
<proteinExistence type="predicted"/>
<protein>
    <recommendedName>
        <fullName evidence="4">Secreted protein</fullName>
    </recommendedName>
</protein>
<feature type="chain" id="PRO_5045528788" description="Secreted protein" evidence="1">
    <location>
        <begin position="29"/>
        <end position="103"/>
    </location>
</feature>
<gene>
    <name evidence="2" type="ORF">RND15_33370</name>
</gene>
<dbReference type="EMBL" id="JAVRFD010000020">
    <property type="protein sequence ID" value="MDT0547556.1"/>
    <property type="molecule type" value="Genomic_DNA"/>
</dbReference>
<accession>A0ABU2XPS8</accession>
<feature type="signal peptide" evidence="1">
    <location>
        <begin position="1"/>
        <end position="28"/>
    </location>
</feature>
<evidence type="ECO:0008006" key="4">
    <source>
        <dbReference type="Google" id="ProtNLM"/>
    </source>
</evidence>
<dbReference type="RefSeq" id="WP_311728077.1">
    <property type="nucleotide sequence ID" value="NZ_JAVRFD010000020.1"/>
</dbReference>
<organism evidence="2 3">
    <name type="scientific">Streptomyces lonegramiae</name>
    <dbReference type="NCBI Taxonomy" id="3075524"/>
    <lineage>
        <taxon>Bacteria</taxon>
        <taxon>Bacillati</taxon>
        <taxon>Actinomycetota</taxon>
        <taxon>Actinomycetes</taxon>
        <taxon>Kitasatosporales</taxon>
        <taxon>Streptomycetaceae</taxon>
        <taxon>Streptomyces</taxon>
    </lineage>
</organism>
<name>A0ABU2XPS8_9ACTN</name>
<sequence>MMRRITTTAGILAAAGVLTLSMATSASAAHGDLRNSTWHIVNPSGCVVVPLEDNRFHVYNSTNEYALAYQTITCTGPVIDVIPPGGRSAEGPIAVLGRAVWVD</sequence>
<keyword evidence="3" id="KW-1185">Reference proteome</keyword>
<comment type="caution">
    <text evidence="2">The sequence shown here is derived from an EMBL/GenBank/DDBJ whole genome shotgun (WGS) entry which is preliminary data.</text>
</comment>
<dbReference type="Proteomes" id="UP001180754">
    <property type="component" value="Unassembled WGS sequence"/>
</dbReference>
<keyword evidence="1" id="KW-0732">Signal</keyword>
<evidence type="ECO:0000313" key="3">
    <source>
        <dbReference type="Proteomes" id="UP001180754"/>
    </source>
</evidence>
<evidence type="ECO:0000256" key="1">
    <source>
        <dbReference type="SAM" id="SignalP"/>
    </source>
</evidence>
<reference evidence="2" key="1">
    <citation type="submission" date="2024-05" db="EMBL/GenBank/DDBJ databases">
        <title>30 novel species of actinomycetes from the DSMZ collection.</title>
        <authorList>
            <person name="Nouioui I."/>
        </authorList>
    </citation>
    <scope>NUCLEOTIDE SEQUENCE</scope>
    <source>
        <strain evidence="2">DSM 41529</strain>
    </source>
</reference>